<evidence type="ECO:0000313" key="2">
    <source>
        <dbReference type="EMBL" id="PPQ40160.1"/>
    </source>
</evidence>
<gene>
    <name evidence="2" type="ORF">CCS01_00635</name>
</gene>
<evidence type="ECO:0000256" key="1">
    <source>
        <dbReference type="SAM" id="MobiDB-lite"/>
    </source>
</evidence>
<dbReference type="AlphaFoldDB" id="A0A2S6NP70"/>
<keyword evidence="3" id="KW-1185">Reference proteome</keyword>
<dbReference type="Proteomes" id="UP000239724">
    <property type="component" value="Unassembled WGS sequence"/>
</dbReference>
<accession>A0A2S6NP70</accession>
<feature type="region of interest" description="Disordered" evidence="1">
    <location>
        <begin position="205"/>
        <end position="231"/>
    </location>
</feature>
<name>A0A2S6NP70_RHOGL</name>
<sequence length="231" mass="25924">MPTRAFRYCEPATSAAGFGYYLFPPIGFAVQWDGHDIMWTYEGVGEWFPLGAVQFPGFSDSFDAQAPDEIKGFSPPFLGALQEPGLIQLWTGYVARTAPGYSLLVRAPANLPRRGGYEAFEGIVESDRWFGPLITNLRLTRTNVPIDFRPDYPLLQVQPIPRFVYEEQHLNNYEIVPEMAQLTAGDWGDYYDTVVRPNSQIVRPRGQYAAAARKRRSSEDTAEGKSTGSRA</sequence>
<comment type="caution">
    <text evidence="2">The sequence shown here is derived from an EMBL/GenBank/DDBJ whole genome shotgun (WGS) entry which is preliminary data.</text>
</comment>
<dbReference type="EMBL" id="NHRY01000028">
    <property type="protein sequence ID" value="PPQ40160.1"/>
    <property type="molecule type" value="Genomic_DNA"/>
</dbReference>
<dbReference type="Pfam" id="PF19541">
    <property type="entry name" value="DUF6065"/>
    <property type="match status" value="1"/>
</dbReference>
<protein>
    <submittedName>
        <fullName evidence="2">Uncharacterized protein</fullName>
    </submittedName>
</protein>
<reference evidence="2 3" key="1">
    <citation type="journal article" date="2018" name="Arch. Microbiol.">
        <title>New insights into the metabolic potential of the phototrophic purple bacterium Rhodopila globiformis DSM 161(T) from its draft genome sequence and evidence for a vanadium-dependent nitrogenase.</title>
        <authorList>
            <person name="Imhoff J.F."/>
            <person name="Rahn T."/>
            <person name="Kunzel S."/>
            <person name="Neulinger S.C."/>
        </authorList>
    </citation>
    <scope>NUCLEOTIDE SEQUENCE [LARGE SCALE GENOMIC DNA]</scope>
    <source>
        <strain evidence="2 3">DSM 161</strain>
    </source>
</reference>
<dbReference type="InterPro" id="IPR045709">
    <property type="entry name" value="DUF6065"/>
</dbReference>
<evidence type="ECO:0000313" key="3">
    <source>
        <dbReference type="Proteomes" id="UP000239724"/>
    </source>
</evidence>
<proteinExistence type="predicted"/>
<organism evidence="2 3">
    <name type="scientific">Rhodopila globiformis</name>
    <name type="common">Rhodopseudomonas globiformis</name>
    <dbReference type="NCBI Taxonomy" id="1071"/>
    <lineage>
        <taxon>Bacteria</taxon>
        <taxon>Pseudomonadati</taxon>
        <taxon>Pseudomonadota</taxon>
        <taxon>Alphaproteobacteria</taxon>
        <taxon>Acetobacterales</taxon>
        <taxon>Acetobacteraceae</taxon>
        <taxon>Rhodopila</taxon>
    </lineage>
</organism>